<dbReference type="InterPro" id="IPR003142">
    <property type="entry name" value="BPL_C"/>
</dbReference>
<evidence type="ECO:0000256" key="1">
    <source>
        <dbReference type="ARBA" id="ARBA00022598"/>
    </source>
</evidence>
<evidence type="ECO:0000313" key="7">
    <source>
        <dbReference type="EMBL" id="MFC4266765.1"/>
    </source>
</evidence>
<dbReference type="Gene3D" id="2.30.30.100">
    <property type="match status" value="1"/>
</dbReference>
<dbReference type="SUPFAM" id="SSF55681">
    <property type="entry name" value="Class II aaRS and biotin synthetases"/>
    <property type="match status" value="1"/>
</dbReference>
<dbReference type="InterPro" id="IPR004143">
    <property type="entry name" value="BPL_LPL_catalytic"/>
</dbReference>
<comment type="caution">
    <text evidence="7">The sequence shown here is derived from an EMBL/GenBank/DDBJ whole genome shotgun (WGS) entry which is preliminary data.</text>
</comment>
<dbReference type="Gene3D" id="3.30.930.10">
    <property type="entry name" value="Bira Bifunctional Protein, Domain 2"/>
    <property type="match status" value="1"/>
</dbReference>
<proteinExistence type="predicted"/>
<gene>
    <name evidence="7" type="ORF">ACFOW9_14240</name>
</gene>
<dbReference type="InterPro" id="IPR004408">
    <property type="entry name" value="Biotin_CoA_COase_ligase"/>
</dbReference>
<keyword evidence="2" id="KW-0092">Biotin</keyword>
<dbReference type="Pfam" id="PF03099">
    <property type="entry name" value="BPL_LplA_LipB"/>
    <property type="match status" value="1"/>
</dbReference>
<name>A0ABV8R2T0_9MICC</name>
<keyword evidence="8" id="KW-1185">Reference proteome</keyword>
<organism evidence="7 8">
    <name type="scientific">Arthrobacter cryoconiti</name>
    <dbReference type="NCBI Taxonomy" id="748907"/>
    <lineage>
        <taxon>Bacteria</taxon>
        <taxon>Bacillati</taxon>
        <taxon>Actinomycetota</taxon>
        <taxon>Actinomycetes</taxon>
        <taxon>Micrococcales</taxon>
        <taxon>Micrococcaceae</taxon>
        <taxon>Arthrobacter</taxon>
    </lineage>
</organism>
<evidence type="ECO:0000256" key="3">
    <source>
        <dbReference type="ARBA" id="ARBA00024227"/>
    </source>
</evidence>
<reference evidence="8" key="1">
    <citation type="journal article" date="2019" name="Int. J. Syst. Evol. Microbiol.">
        <title>The Global Catalogue of Microorganisms (GCM) 10K type strain sequencing project: providing services to taxonomists for standard genome sequencing and annotation.</title>
        <authorList>
            <consortium name="The Broad Institute Genomics Platform"/>
            <consortium name="The Broad Institute Genome Sequencing Center for Infectious Disease"/>
            <person name="Wu L."/>
            <person name="Ma J."/>
        </authorList>
    </citation>
    <scope>NUCLEOTIDE SEQUENCE [LARGE SCALE GENOMIC DNA]</scope>
    <source>
        <strain evidence="8">CGMCC 1.10698</strain>
    </source>
</reference>
<feature type="region of interest" description="Disordered" evidence="4">
    <location>
        <begin position="158"/>
        <end position="189"/>
    </location>
</feature>
<dbReference type="PANTHER" id="PTHR12835:SF5">
    <property type="entry name" value="BIOTIN--PROTEIN LIGASE"/>
    <property type="match status" value="1"/>
</dbReference>
<dbReference type="Proteomes" id="UP001595773">
    <property type="component" value="Unassembled WGS sequence"/>
</dbReference>
<sequence length="336" mass="35133">MNCTLPTLNTEALHRSLLGPVGEYQRVDVVDEIGSTNAELANSAASQPENFPDRSVLMANSQVAGKGRLDRVWEVPAGTAMISSVLLRPSECAAQIGAPQFASSGYGWLSVIAGVALCQAVTEESGVLAVLKWPNDVLVEGRKLSGILAQMVPVQRVPKQTASAPEVPTQTGQRPSEQTQSAQTLSERVPSAPMQGPAVVVGAGVNISQTREQLPVDRATSLLLEGGTQLDRNQLLPAYLNRFARLYRGFVSVGGDAWRPVAGGESIHGLASGLMSTLGTSVRAELPGGVMLYGTAAGLNLRGELEIHGDDGSVHVVSAGDVVHLRRVGGGGIDYA</sequence>
<protein>
    <recommendedName>
        <fullName evidence="3">biotin--[biotin carboxyl-carrier protein] ligase</fullName>
        <ecNumber evidence="3">6.3.4.15</ecNumber>
    </recommendedName>
</protein>
<dbReference type="CDD" id="cd16442">
    <property type="entry name" value="BPL"/>
    <property type="match status" value="1"/>
</dbReference>
<dbReference type="GO" id="GO:0016874">
    <property type="term" value="F:ligase activity"/>
    <property type="evidence" value="ECO:0007669"/>
    <property type="project" value="UniProtKB-KW"/>
</dbReference>
<dbReference type="RefSeq" id="WP_230066001.1">
    <property type="nucleotide sequence ID" value="NZ_BAABLL010000010.1"/>
</dbReference>
<feature type="compositionally biased region" description="Polar residues" evidence="4">
    <location>
        <begin position="158"/>
        <end position="186"/>
    </location>
</feature>
<dbReference type="InterPro" id="IPR045864">
    <property type="entry name" value="aa-tRNA-synth_II/BPL/LPL"/>
</dbReference>
<evidence type="ECO:0000313" key="8">
    <source>
        <dbReference type="Proteomes" id="UP001595773"/>
    </source>
</evidence>
<dbReference type="EMBL" id="JBHSCQ010000022">
    <property type="protein sequence ID" value="MFC4266765.1"/>
    <property type="molecule type" value="Genomic_DNA"/>
</dbReference>
<dbReference type="PANTHER" id="PTHR12835">
    <property type="entry name" value="BIOTIN PROTEIN LIGASE"/>
    <property type="match status" value="1"/>
</dbReference>
<evidence type="ECO:0000259" key="6">
    <source>
        <dbReference type="Pfam" id="PF03099"/>
    </source>
</evidence>
<evidence type="ECO:0000256" key="2">
    <source>
        <dbReference type="ARBA" id="ARBA00023267"/>
    </source>
</evidence>
<feature type="domain" description="BPL/LPL catalytic" evidence="6">
    <location>
        <begin position="51"/>
        <end position="153"/>
    </location>
</feature>
<evidence type="ECO:0000259" key="5">
    <source>
        <dbReference type="Pfam" id="PF02237"/>
    </source>
</evidence>
<evidence type="ECO:0000256" key="4">
    <source>
        <dbReference type="SAM" id="MobiDB-lite"/>
    </source>
</evidence>
<dbReference type="EC" id="6.3.4.15" evidence="3"/>
<feature type="domain" description="Biotin protein ligase C-terminal" evidence="5">
    <location>
        <begin position="277"/>
        <end position="324"/>
    </location>
</feature>
<dbReference type="Pfam" id="PF02237">
    <property type="entry name" value="BPL_C"/>
    <property type="match status" value="1"/>
</dbReference>
<keyword evidence="1 7" id="KW-0436">Ligase</keyword>
<accession>A0ABV8R2T0</accession>